<evidence type="ECO:0000313" key="3">
    <source>
        <dbReference type="RefSeq" id="XP_018018459.1"/>
    </source>
</evidence>
<sequence length="97" mass="11167">MGVNTDWDIEQYRTKFEPLDHWNLKKEFMETHKSLIEEDRLVCLAQVYANIQLLGCKYPGPIFRQVQELGKGLGAQYHKKRAGKLQRTFVGAKDAAG</sequence>
<organism evidence="2 3">
    <name type="scientific">Hyalella azteca</name>
    <name type="common">Amphipod</name>
    <dbReference type="NCBI Taxonomy" id="294128"/>
    <lineage>
        <taxon>Eukaryota</taxon>
        <taxon>Metazoa</taxon>
        <taxon>Ecdysozoa</taxon>
        <taxon>Arthropoda</taxon>
        <taxon>Crustacea</taxon>
        <taxon>Multicrustacea</taxon>
        <taxon>Malacostraca</taxon>
        <taxon>Eumalacostraca</taxon>
        <taxon>Peracarida</taxon>
        <taxon>Amphipoda</taxon>
        <taxon>Senticaudata</taxon>
        <taxon>Talitrida</taxon>
        <taxon>Talitroidea</taxon>
        <taxon>Hyalellidae</taxon>
        <taxon>Hyalella</taxon>
    </lineage>
</organism>
<dbReference type="InterPro" id="IPR021859">
    <property type="entry name" value="XTBD"/>
</dbReference>
<dbReference type="Pfam" id="PF11952">
    <property type="entry name" value="XTBD"/>
    <property type="match status" value="1"/>
</dbReference>
<keyword evidence="2" id="KW-1185">Reference proteome</keyword>
<gene>
    <name evidence="3" type="primary">LOC108674980</name>
</gene>
<proteinExistence type="predicted"/>
<dbReference type="PANTHER" id="PTHR48430">
    <property type="entry name" value="PARTNER OF XRN-2 PROTEIN 1"/>
    <property type="match status" value="1"/>
</dbReference>
<dbReference type="Proteomes" id="UP000694843">
    <property type="component" value="Unplaced"/>
</dbReference>
<dbReference type="RefSeq" id="XP_018018459.1">
    <property type="nucleotide sequence ID" value="XM_018162970.1"/>
</dbReference>
<protein>
    <submittedName>
        <fullName evidence="3">Partner of xrn-2 protein 1</fullName>
    </submittedName>
</protein>
<reference evidence="3" key="1">
    <citation type="submission" date="2025-08" db="UniProtKB">
        <authorList>
            <consortium name="RefSeq"/>
        </authorList>
    </citation>
    <scope>IDENTIFICATION</scope>
</reference>
<dbReference type="OMA" id="WEIEDHW"/>
<dbReference type="PANTHER" id="PTHR48430:SF1">
    <property type="entry name" value="PARTNER OF XRN-2 PROTEIN 1"/>
    <property type="match status" value="1"/>
</dbReference>
<dbReference type="OrthoDB" id="2359216at2759"/>
<name>A0A8B7NXD3_HYAAZ</name>
<evidence type="ECO:0000259" key="1">
    <source>
        <dbReference type="PROSITE" id="PS51827"/>
    </source>
</evidence>
<dbReference type="AlphaFoldDB" id="A0A8B7NXD3"/>
<evidence type="ECO:0000313" key="2">
    <source>
        <dbReference type="Proteomes" id="UP000694843"/>
    </source>
</evidence>
<accession>A0A8B7NXD3</accession>
<feature type="non-terminal residue" evidence="3">
    <location>
        <position position="97"/>
    </location>
</feature>
<dbReference type="KEGG" id="hazt:108674980"/>
<dbReference type="PROSITE" id="PS51827">
    <property type="entry name" value="XTBD"/>
    <property type="match status" value="1"/>
</dbReference>
<feature type="domain" description="XRN2-binding (XTBD)" evidence="1">
    <location>
        <begin position="9"/>
        <end position="93"/>
    </location>
</feature>
<dbReference type="GeneID" id="108674980"/>